<gene>
    <name evidence="1" type="ORF">HPB48_007869</name>
</gene>
<dbReference type="VEuPathDB" id="VectorBase:HLOH_043854"/>
<proteinExistence type="predicted"/>
<name>A0A9J6FTK3_HAELO</name>
<organism evidence="1 2">
    <name type="scientific">Haemaphysalis longicornis</name>
    <name type="common">Bush tick</name>
    <dbReference type="NCBI Taxonomy" id="44386"/>
    <lineage>
        <taxon>Eukaryota</taxon>
        <taxon>Metazoa</taxon>
        <taxon>Ecdysozoa</taxon>
        <taxon>Arthropoda</taxon>
        <taxon>Chelicerata</taxon>
        <taxon>Arachnida</taxon>
        <taxon>Acari</taxon>
        <taxon>Parasitiformes</taxon>
        <taxon>Ixodida</taxon>
        <taxon>Ixodoidea</taxon>
        <taxon>Ixodidae</taxon>
        <taxon>Haemaphysalinae</taxon>
        <taxon>Haemaphysalis</taxon>
    </lineage>
</organism>
<keyword evidence="2" id="KW-1185">Reference proteome</keyword>
<accession>A0A9J6FTK3</accession>
<dbReference type="AlphaFoldDB" id="A0A9J6FTK3"/>
<sequence length="118" mass="12311">MVSGRFRTEEAARPARSGRCFGSCVISVDCRSSLCRPAPVMMTLQDGSDDTANVTDSSLRMRSDTIDLAGPVSGGGHLGCPQREGQGQVHCPHQDYAVGLPEAGVLCVSAARGVHLAP</sequence>
<reference evidence="1 2" key="1">
    <citation type="journal article" date="2020" name="Cell">
        <title>Large-Scale Comparative Analyses of Tick Genomes Elucidate Their Genetic Diversity and Vector Capacities.</title>
        <authorList>
            <consortium name="Tick Genome and Microbiome Consortium (TIGMIC)"/>
            <person name="Jia N."/>
            <person name="Wang J."/>
            <person name="Shi W."/>
            <person name="Du L."/>
            <person name="Sun Y."/>
            <person name="Zhan W."/>
            <person name="Jiang J.F."/>
            <person name="Wang Q."/>
            <person name="Zhang B."/>
            <person name="Ji P."/>
            <person name="Bell-Sakyi L."/>
            <person name="Cui X.M."/>
            <person name="Yuan T.T."/>
            <person name="Jiang B.G."/>
            <person name="Yang W.F."/>
            <person name="Lam T.T."/>
            <person name="Chang Q.C."/>
            <person name="Ding S.J."/>
            <person name="Wang X.J."/>
            <person name="Zhu J.G."/>
            <person name="Ruan X.D."/>
            <person name="Zhao L."/>
            <person name="Wei J.T."/>
            <person name="Ye R.Z."/>
            <person name="Que T.C."/>
            <person name="Du C.H."/>
            <person name="Zhou Y.H."/>
            <person name="Cheng J.X."/>
            <person name="Dai P.F."/>
            <person name="Guo W.B."/>
            <person name="Han X.H."/>
            <person name="Huang E.J."/>
            <person name="Li L.F."/>
            <person name="Wei W."/>
            <person name="Gao Y.C."/>
            <person name="Liu J.Z."/>
            <person name="Shao H.Z."/>
            <person name="Wang X."/>
            <person name="Wang C.C."/>
            <person name="Yang T.C."/>
            <person name="Huo Q.B."/>
            <person name="Li W."/>
            <person name="Chen H.Y."/>
            <person name="Chen S.E."/>
            <person name="Zhou L.G."/>
            <person name="Ni X.B."/>
            <person name="Tian J.H."/>
            <person name="Sheng Y."/>
            <person name="Liu T."/>
            <person name="Pan Y.S."/>
            <person name="Xia L.Y."/>
            <person name="Li J."/>
            <person name="Zhao F."/>
            <person name="Cao W.C."/>
        </authorList>
    </citation>
    <scope>NUCLEOTIDE SEQUENCE [LARGE SCALE GENOMIC DNA]</scope>
    <source>
        <strain evidence="1">HaeL-2018</strain>
    </source>
</reference>
<dbReference type="Proteomes" id="UP000821853">
    <property type="component" value="Chromosome 2"/>
</dbReference>
<evidence type="ECO:0000313" key="2">
    <source>
        <dbReference type="Proteomes" id="UP000821853"/>
    </source>
</evidence>
<protein>
    <submittedName>
        <fullName evidence="1">Uncharacterized protein</fullName>
    </submittedName>
</protein>
<evidence type="ECO:0000313" key="1">
    <source>
        <dbReference type="EMBL" id="KAH9366445.1"/>
    </source>
</evidence>
<comment type="caution">
    <text evidence="1">The sequence shown here is derived from an EMBL/GenBank/DDBJ whole genome shotgun (WGS) entry which is preliminary data.</text>
</comment>
<dbReference type="EMBL" id="JABSTR010000004">
    <property type="protein sequence ID" value="KAH9366445.1"/>
    <property type="molecule type" value="Genomic_DNA"/>
</dbReference>